<feature type="domain" description="Ig-like" evidence="4">
    <location>
        <begin position="585"/>
        <end position="670"/>
    </location>
</feature>
<evidence type="ECO:0000313" key="6">
    <source>
        <dbReference type="Proteomes" id="UP001557470"/>
    </source>
</evidence>
<dbReference type="PANTHER" id="PTHR46013">
    <property type="entry name" value="VASCULAR CELL ADHESION MOLECULE 1"/>
    <property type="match status" value="1"/>
</dbReference>
<dbReference type="Pfam" id="PF07686">
    <property type="entry name" value="V-set"/>
    <property type="match status" value="1"/>
</dbReference>
<dbReference type="Proteomes" id="UP001557470">
    <property type="component" value="Unassembled WGS sequence"/>
</dbReference>
<dbReference type="InterPro" id="IPR003598">
    <property type="entry name" value="Ig_sub2"/>
</dbReference>
<dbReference type="InterPro" id="IPR013106">
    <property type="entry name" value="Ig_V-set"/>
</dbReference>
<feature type="transmembrane region" description="Helical" evidence="3">
    <location>
        <begin position="97"/>
        <end position="117"/>
    </location>
</feature>
<keyword evidence="6" id="KW-1185">Reference proteome</keyword>
<dbReference type="Pfam" id="PF13927">
    <property type="entry name" value="Ig_3"/>
    <property type="match status" value="1"/>
</dbReference>
<evidence type="ECO:0000313" key="5">
    <source>
        <dbReference type="EMBL" id="KAL1021420.1"/>
    </source>
</evidence>
<dbReference type="InterPro" id="IPR003599">
    <property type="entry name" value="Ig_sub"/>
</dbReference>
<reference evidence="5 6" key="1">
    <citation type="submission" date="2024-06" db="EMBL/GenBank/DDBJ databases">
        <authorList>
            <person name="Pan Q."/>
            <person name="Wen M."/>
            <person name="Jouanno E."/>
            <person name="Zahm M."/>
            <person name="Klopp C."/>
            <person name="Cabau C."/>
            <person name="Louis A."/>
            <person name="Berthelot C."/>
            <person name="Parey E."/>
            <person name="Roest Crollius H."/>
            <person name="Montfort J."/>
            <person name="Robinson-Rechavi M."/>
            <person name="Bouchez O."/>
            <person name="Lampietro C."/>
            <person name="Lopez Roques C."/>
            <person name="Donnadieu C."/>
            <person name="Postlethwait J."/>
            <person name="Bobe J."/>
            <person name="Verreycken H."/>
            <person name="Guiguen Y."/>
        </authorList>
    </citation>
    <scope>NUCLEOTIDE SEQUENCE [LARGE SCALE GENOMIC DNA]</scope>
    <source>
        <strain evidence="5">Up_M1</strain>
        <tissue evidence="5">Testis</tissue>
    </source>
</reference>
<dbReference type="InterPro" id="IPR013151">
    <property type="entry name" value="Immunoglobulin_dom"/>
</dbReference>
<comment type="caution">
    <text evidence="5">The sequence shown here is derived from an EMBL/GenBank/DDBJ whole genome shotgun (WGS) entry which is preliminary data.</text>
</comment>
<evidence type="ECO:0000259" key="4">
    <source>
        <dbReference type="PROSITE" id="PS50835"/>
    </source>
</evidence>
<dbReference type="PANTHER" id="PTHR46013:SF4">
    <property type="entry name" value="B-CELL RECEPTOR CD22-RELATED"/>
    <property type="match status" value="1"/>
</dbReference>
<dbReference type="InterPro" id="IPR007110">
    <property type="entry name" value="Ig-like_dom"/>
</dbReference>
<dbReference type="InterPro" id="IPR013783">
    <property type="entry name" value="Ig-like_fold"/>
</dbReference>
<dbReference type="SMART" id="SM00409">
    <property type="entry name" value="IG"/>
    <property type="match status" value="6"/>
</dbReference>
<feature type="domain" description="Ig-like" evidence="4">
    <location>
        <begin position="405"/>
        <end position="494"/>
    </location>
</feature>
<proteinExistence type="predicted"/>
<dbReference type="Pfam" id="PF13895">
    <property type="entry name" value="Ig_2"/>
    <property type="match status" value="3"/>
</dbReference>
<keyword evidence="3" id="KW-1133">Transmembrane helix</keyword>
<dbReference type="EMBL" id="JAGEUA010000001">
    <property type="protein sequence ID" value="KAL1021420.1"/>
    <property type="molecule type" value="Genomic_DNA"/>
</dbReference>
<feature type="transmembrane region" description="Helical" evidence="3">
    <location>
        <begin position="677"/>
        <end position="699"/>
    </location>
</feature>
<dbReference type="PROSITE" id="PS50835">
    <property type="entry name" value="IG_LIKE"/>
    <property type="match status" value="5"/>
</dbReference>
<name>A0ABD0Y006_UMBPY</name>
<organism evidence="5 6">
    <name type="scientific">Umbra pygmaea</name>
    <name type="common">Eastern mudminnow</name>
    <dbReference type="NCBI Taxonomy" id="75934"/>
    <lineage>
        <taxon>Eukaryota</taxon>
        <taxon>Metazoa</taxon>
        <taxon>Chordata</taxon>
        <taxon>Craniata</taxon>
        <taxon>Vertebrata</taxon>
        <taxon>Euteleostomi</taxon>
        <taxon>Actinopterygii</taxon>
        <taxon>Neopterygii</taxon>
        <taxon>Teleostei</taxon>
        <taxon>Protacanthopterygii</taxon>
        <taxon>Esociformes</taxon>
        <taxon>Umbridae</taxon>
        <taxon>Umbra</taxon>
    </lineage>
</organism>
<gene>
    <name evidence="5" type="ORF">UPYG_G00013060</name>
</gene>
<protein>
    <recommendedName>
        <fullName evidence="4">Ig-like domain-containing protein</fullName>
    </recommendedName>
</protein>
<keyword evidence="1" id="KW-0393">Immunoglobulin domain</keyword>
<evidence type="ECO:0000256" key="3">
    <source>
        <dbReference type="SAM" id="Phobius"/>
    </source>
</evidence>
<accession>A0ABD0Y006</accession>
<dbReference type="CDD" id="cd00096">
    <property type="entry name" value="Ig"/>
    <property type="match status" value="1"/>
</dbReference>
<dbReference type="Gene3D" id="2.60.40.10">
    <property type="entry name" value="Immunoglobulins"/>
    <property type="match status" value="6"/>
</dbReference>
<evidence type="ECO:0000256" key="2">
    <source>
        <dbReference type="SAM" id="MobiDB-lite"/>
    </source>
</evidence>
<sequence>MYCRLDALARDPDEECIIVFQPGGDKGMDEPLCICQGKYWTEFGDVLEMVKRCLTEAFDVAVKVLYRDQTSPYVVSNRMKTAANRVKETNAVMALKVAGRLFVVLIVLVAAFEGALIQSGCSVTYNRTRICAVKDSSVNLSCSYTFPSGHTVMKTSWYIRKHEKNVVYLNNDPEYSLRVKYHGDKDHDCTLTMTDLRQNDTAEYSFELETSRENYTGSPGVFLTVTDVLLEISPLTVSEGENATLTCVTKCTLGNNTAFVWYKNRKLIQNSHAYSNSLHLGPVSSEDALNYSCAVKNHEKPSSPEVALTVRYSPRNMSVSVSPSGEIEQGTAVTLTCNSDANPPVNKYAWHKKYKNPYTELPEQGQHYIFNNISSEEIGEYKCIAWNEMGAMSSQFVSVNVRFSPKNISVSVSPAGEIVAGSTVNLTCNSDAYPPVTKYTWFKKTISLGVITVPGNVQSYIIKNITYKDSGDYTCNARNEMGGKSSKDVLVRVTDISVSVSPYGIIVEGRKVTLTCNSDPEIPVTKYTWYKKTKTSQSLQVIGQQKTYIINNIRAIDSGEYICNAQNDNGGRNSSLVSVHVRFGPKNVSVTVNPSGELVVGSTVTLTCSSDAYPPVIKYTWFKNNVTLPKASGQVYNLTAISDNEVGVYYCEAQNNMGAKNSTGRSITVSGKQSSSWTAAIGITVVTLTVTLTVLFLLVKMKRASESTGEVGQEGSGHLYDTLSDTIAHLTVQRTNRYEENISFSDVYCSVSKDQTDPYYAVQPHDINQPAIDTKPATDTAEDILSSTPQ</sequence>
<feature type="region of interest" description="Disordered" evidence="2">
    <location>
        <begin position="766"/>
        <end position="790"/>
    </location>
</feature>
<keyword evidence="3" id="KW-0472">Membrane</keyword>
<keyword evidence="3" id="KW-0812">Transmembrane</keyword>
<feature type="domain" description="Ig-like" evidence="4">
    <location>
        <begin position="508"/>
        <end position="578"/>
    </location>
</feature>
<dbReference type="Pfam" id="PF00047">
    <property type="entry name" value="ig"/>
    <property type="match status" value="1"/>
</dbReference>
<dbReference type="AlphaFoldDB" id="A0ABD0Y006"/>
<feature type="domain" description="Ig-like" evidence="4">
    <location>
        <begin position="314"/>
        <end position="398"/>
    </location>
</feature>
<dbReference type="SMART" id="SM00408">
    <property type="entry name" value="IGc2"/>
    <property type="match status" value="5"/>
</dbReference>
<feature type="domain" description="Ig-like" evidence="4">
    <location>
        <begin position="219"/>
        <end position="309"/>
    </location>
</feature>
<dbReference type="InterPro" id="IPR036179">
    <property type="entry name" value="Ig-like_dom_sf"/>
</dbReference>
<dbReference type="SUPFAM" id="SSF48726">
    <property type="entry name" value="Immunoglobulin"/>
    <property type="match status" value="6"/>
</dbReference>
<evidence type="ECO:0000256" key="1">
    <source>
        <dbReference type="ARBA" id="ARBA00023319"/>
    </source>
</evidence>